<reference evidence="2" key="1">
    <citation type="submission" date="2021-08" db="EMBL/GenBank/DDBJ databases">
        <title>WGS assembly of Ceratopteris richardii.</title>
        <authorList>
            <person name="Marchant D.B."/>
            <person name="Chen G."/>
            <person name="Jenkins J."/>
            <person name="Shu S."/>
            <person name="Leebens-Mack J."/>
            <person name="Grimwood J."/>
            <person name="Schmutz J."/>
            <person name="Soltis P."/>
            <person name="Soltis D."/>
            <person name="Chen Z.-H."/>
        </authorList>
    </citation>
    <scope>NUCLEOTIDE SEQUENCE</scope>
    <source>
        <strain evidence="2">Whitten #5841</strain>
        <tissue evidence="2">Leaf</tissue>
    </source>
</reference>
<dbReference type="PANTHER" id="PTHR22761">
    <property type="entry name" value="CHARGED MULTIVESICULAR BODY PROTEIN"/>
    <property type="match status" value="1"/>
</dbReference>
<feature type="compositionally biased region" description="Polar residues" evidence="1">
    <location>
        <begin position="375"/>
        <end position="396"/>
    </location>
</feature>
<comment type="caution">
    <text evidence="2">The sequence shown here is derived from an EMBL/GenBank/DDBJ whole genome shotgun (WGS) entry which is preliminary data.</text>
</comment>
<dbReference type="Pfam" id="PF03357">
    <property type="entry name" value="Snf7"/>
    <property type="match status" value="1"/>
</dbReference>
<sequence length="410" mass="46338">MESPVHAWLLENVPSWDDDVVSVARFKHLSGQRPDWEPRFLFWKDVIIRVARHINLLTLDTHAVQCSWFLRGGLTPLCIKEVLLEMCRDGDLQTPEETQETLSSFSWLLQRIGKGILSGNVKVHEKVPARLVVTALVHERIMAISKSISETSWSATCVITMEHLDDICGGKMNSYIIKRELLRTKKGKTFFSEANRAIQGFKMSLTEDQVSDVSKMDSYMLHLYWTMEKLNTQINALDEAYNQSKQSAIRALNHNRTIAKRHVHRMHIVKTSKQKCWEFQGKLQEVLLFISQAETTKQVSEALRLGTDALKEHLIPLEDIEECMNEIDAAVLGHAEVNQVLASPLNSMQVEDFESELTNLELELLNGESEASSVVVPSTASEAGSQEQQSRPSTASVDAIEQSMKRIALA</sequence>
<evidence type="ECO:0000256" key="1">
    <source>
        <dbReference type="SAM" id="MobiDB-lite"/>
    </source>
</evidence>
<dbReference type="PANTHER" id="PTHR22761:SF7">
    <property type="entry name" value="SNF7 FAMILY PROTEIN"/>
    <property type="match status" value="1"/>
</dbReference>
<evidence type="ECO:0008006" key="4">
    <source>
        <dbReference type="Google" id="ProtNLM"/>
    </source>
</evidence>
<organism evidence="2 3">
    <name type="scientific">Ceratopteris richardii</name>
    <name type="common">Triangle waterfern</name>
    <dbReference type="NCBI Taxonomy" id="49495"/>
    <lineage>
        <taxon>Eukaryota</taxon>
        <taxon>Viridiplantae</taxon>
        <taxon>Streptophyta</taxon>
        <taxon>Embryophyta</taxon>
        <taxon>Tracheophyta</taxon>
        <taxon>Polypodiopsida</taxon>
        <taxon>Polypodiidae</taxon>
        <taxon>Polypodiales</taxon>
        <taxon>Pteridineae</taxon>
        <taxon>Pteridaceae</taxon>
        <taxon>Parkerioideae</taxon>
        <taxon>Ceratopteris</taxon>
    </lineage>
</organism>
<dbReference type="AlphaFoldDB" id="A0A8T2SMH8"/>
<dbReference type="OMA" id="LQLQFMR"/>
<proteinExistence type="predicted"/>
<dbReference type="GO" id="GO:0006900">
    <property type="term" value="P:vesicle budding from membrane"/>
    <property type="evidence" value="ECO:0007669"/>
    <property type="project" value="TreeGrafter"/>
</dbReference>
<dbReference type="EMBL" id="CM035424">
    <property type="protein sequence ID" value="KAH7353049.1"/>
    <property type="molecule type" value="Genomic_DNA"/>
</dbReference>
<dbReference type="GO" id="GO:0032511">
    <property type="term" value="P:late endosome to vacuole transport via multivesicular body sorting pathway"/>
    <property type="evidence" value="ECO:0007669"/>
    <property type="project" value="TreeGrafter"/>
</dbReference>
<dbReference type="GO" id="GO:0009898">
    <property type="term" value="C:cytoplasmic side of plasma membrane"/>
    <property type="evidence" value="ECO:0007669"/>
    <property type="project" value="TreeGrafter"/>
</dbReference>
<dbReference type="GO" id="GO:0000815">
    <property type="term" value="C:ESCRT III complex"/>
    <property type="evidence" value="ECO:0007669"/>
    <property type="project" value="TreeGrafter"/>
</dbReference>
<dbReference type="GO" id="GO:0005771">
    <property type="term" value="C:multivesicular body"/>
    <property type="evidence" value="ECO:0007669"/>
    <property type="project" value="TreeGrafter"/>
</dbReference>
<gene>
    <name evidence="2" type="ORF">KP509_19G076800</name>
</gene>
<protein>
    <recommendedName>
        <fullName evidence="4">Charged multivesicular body protein 7</fullName>
    </recommendedName>
</protein>
<dbReference type="Pfam" id="PF25880">
    <property type="entry name" value="WHD_CHMP7_1st"/>
    <property type="match status" value="1"/>
</dbReference>
<evidence type="ECO:0000313" key="3">
    <source>
        <dbReference type="Proteomes" id="UP000825935"/>
    </source>
</evidence>
<name>A0A8T2SMH8_CERRI</name>
<dbReference type="InterPro" id="IPR005024">
    <property type="entry name" value="Snf7_fam"/>
</dbReference>
<evidence type="ECO:0000313" key="2">
    <source>
        <dbReference type="EMBL" id="KAH7353049.1"/>
    </source>
</evidence>
<dbReference type="Proteomes" id="UP000825935">
    <property type="component" value="Chromosome 19"/>
</dbReference>
<accession>A0A8T2SMH8</accession>
<feature type="region of interest" description="Disordered" evidence="1">
    <location>
        <begin position="374"/>
        <end position="398"/>
    </location>
</feature>
<keyword evidence="3" id="KW-1185">Reference proteome</keyword>
<dbReference type="OrthoDB" id="10250120at2759"/>